<organism evidence="3 4">
    <name type="scientific">Sphingobium xenophagum</name>
    <dbReference type="NCBI Taxonomy" id="121428"/>
    <lineage>
        <taxon>Bacteria</taxon>
        <taxon>Pseudomonadati</taxon>
        <taxon>Pseudomonadota</taxon>
        <taxon>Alphaproteobacteria</taxon>
        <taxon>Sphingomonadales</taxon>
        <taxon>Sphingomonadaceae</taxon>
        <taxon>Sphingobium</taxon>
    </lineage>
</organism>
<feature type="compositionally biased region" description="Basic and acidic residues" evidence="1">
    <location>
        <begin position="99"/>
        <end position="108"/>
    </location>
</feature>
<reference evidence="3 4" key="1">
    <citation type="submission" date="2023-07" db="EMBL/GenBank/DDBJ databases">
        <title>Sorghum-associated microbial communities from plants grown in Nebraska, USA.</title>
        <authorList>
            <person name="Schachtman D."/>
        </authorList>
    </citation>
    <scope>NUCLEOTIDE SEQUENCE [LARGE SCALE GENOMIC DNA]</scope>
    <source>
        <strain evidence="3 4">4256</strain>
    </source>
</reference>
<evidence type="ECO:0000313" key="3">
    <source>
        <dbReference type="EMBL" id="MDR7157070.1"/>
    </source>
</evidence>
<dbReference type="PROSITE" id="PS50994">
    <property type="entry name" value="INTEGRASE"/>
    <property type="match status" value="1"/>
</dbReference>
<keyword evidence="4" id="KW-1185">Reference proteome</keyword>
<name>A0ABU1X659_SPHXE</name>
<proteinExistence type="predicted"/>
<dbReference type="InterPro" id="IPR001584">
    <property type="entry name" value="Integrase_cat-core"/>
</dbReference>
<evidence type="ECO:0000259" key="2">
    <source>
        <dbReference type="PROSITE" id="PS50994"/>
    </source>
</evidence>
<comment type="caution">
    <text evidence="3">The sequence shown here is derived from an EMBL/GenBank/DDBJ whole genome shotgun (WGS) entry which is preliminary data.</text>
</comment>
<feature type="region of interest" description="Disordered" evidence="1">
    <location>
        <begin position="86"/>
        <end position="110"/>
    </location>
</feature>
<accession>A0ABU1X659</accession>
<dbReference type="NCBIfam" id="NF033546">
    <property type="entry name" value="transpos_IS21"/>
    <property type="match status" value="1"/>
</dbReference>
<gene>
    <name evidence="3" type="ORF">J2W40_003918</name>
</gene>
<protein>
    <recommendedName>
        <fullName evidence="2">Integrase catalytic domain-containing protein</fullName>
    </recommendedName>
</protein>
<sequence length="548" mass="62012">MESASKESDDNEAQQVQRRADHRDFEGAGSRAAGQVFKGITSREGMSFMPGRHVNDHQMRLYMKLRHTHAVPIAAAKASISTATAYRIEGDPRLPSQRQDQRERRRPDPLAGIFDEDVVPMLQAAPGLRSVAIFEEICRRHPELDGRIRRTLERRIRTWRAIHGPEQEEIFRQVHEPGRLGLSDFTEMNDEHVTIVGVPLDHRLYHFRLIWSGFEHVHVILGGESYVALAEGLQNALWAVGGAPVEHRSDSLSAAFRNLDADARQDLTLRYDALCEHYGMTPTRNNRGVAHENGGIESPHGHLKAAIKDALLMRGSRDFDDLASYRHFIDEVVSRKNRRNGPRIDAERAVLQPLPGARTSDYEETIVTVTSTSSFTLRKVFYTVPSRLIGHRLRVRLYDDRLDLFIGGTHLMTLARGRSFNNGSHGHVVDYRHVIHSLRRKPMALLKLVYRDQLFPREPYRQTFDRLIAALPERIACRQMVELLAMAHERACEAELAELLAADVAANRLPEMDALRIRFAPDPAALPDVVVELVPLVTYDVLLAGEAA</sequence>
<dbReference type="Proteomes" id="UP001267638">
    <property type="component" value="Unassembled WGS sequence"/>
</dbReference>
<dbReference type="PANTHER" id="PTHR35004">
    <property type="entry name" value="TRANSPOSASE RV3428C-RELATED"/>
    <property type="match status" value="1"/>
</dbReference>
<feature type="region of interest" description="Disordered" evidence="1">
    <location>
        <begin position="1"/>
        <end position="38"/>
    </location>
</feature>
<dbReference type="PANTHER" id="PTHR35004:SF7">
    <property type="entry name" value="INTEGRASE PROTEIN"/>
    <property type="match status" value="1"/>
</dbReference>
<evidence type="ECO:0000313" key="4">
    <source>
        <dbReference type="Proteomes" id="UP001267638"/>
    </source>
</evidence>
<feature type="domain" description="Integrase catalytic" evidence="2">
    <location>
        <begin position="173"/>
        <end position="363"/>
    </location>
</feature>
<dbReference type="EMBL" id="JAVDWV010000028">
    <property type="protein sequence ID" value="MDR7157070.1"/>
    <property type="molecule type" value="Genomic_DNA"/>
</dbReference>
<evidence type="ECO:0000256" key="1">
    <source>
        <dbReference type="SAM" id="MobiDB-lite"/>
    </source>
</evidence>